<dbReference type="GO" id="GO:0001671">
    <property type="term" value="F:ATPase activator activity"/>
    <property type="evidence" value="ECO:0007669"/>
    <property type="project" value="TreeGrafter"/>
</dbReference>
<sequence length="278" mass="31966">MGMEKRTVKIIIAVAVTVIVIATILGLLLGLLLPQRYVELEVWPRSEEFNYYQPMIHFTPSDAGSWHPWYRRISEFLKVYETSVPDNPPRAPCTIHNQRDMIIRSDSCSVAMKVWAPCTADHFYGYPDGRPCVFLRLSHVHYWVPHPYNITSPLPIPQEMPQNLQFMMRQFPADKYGDTIWVSCEGEFTADKENIGPVHIVPMLLPPGFPTHRLHTADKIPYATRNLPDPVPGPLVAVYFENPRRGVVVNVECRIWSRDIIYSPSSRVGRARFELLVQ</sequence>
<evidence type="ECO:0000313" key="9">
    <source>
        <dbReference type="RefSeq" id="XP_028025536.1"/>
    </source>
</evidence>
<organism evidence="8 9">
    <name type="scientific">Bombyx mandarina</name>
    <name type="common">Wild silk moth</name>
    <name type="synonym">Wild silkworm</name>
    <dbReference type="NCBI Taxonomy" id="7092"/>
    <lineage>
        <taxon>Eukaryota</taxon>
        <taxon>Metazoa</taxon>
        <taxon>Ecdysozoa</taxon>
        <taxon>Arthropoda</taxon>
        <taxon>Hexapoda</taxon>
        <taxon>Insecta</taxon>
        <taxon>Pterygota</taxon>
        <taxon>Neoptera</taxon>
        <taxon>Endopterygota</taxon>
        <taxon>Lepidoptera</taxon>
        <taxon>Glossata</taxon>
        <taxon>Ditrysia</taxon>
        <taxon>Bombycoidea</taxon>
        <taxon>Bombycidae</taxon>
        <taxon>Bombycinae</taxon>
        <taxon>Bombyx</taxon>
    </lineage>
</organism>
<evidence type="ECO:0000256" key="5">
    <source>
        <dbReference type="ARBA" id="ARBA00022989"/>
    </source>
</evidence>
<keyword evidence="8" id="KW-1185">Reference proteome</keyword>
<feature type="transmembrane region" description="Helical" evidence="7">
    <location>
        <begin position="12"/>
        <end position="33"/>
    </location>
</feature>
<evidence type="ECO:0000256" key="4">
    <source>
        <dbReference type="ARBA" id="ARBA00022968"/>
    </source>
</evidence>
<evidence type="ECO:0000256" key="1">
    <source>
        <dbReference type="ARBA" id="ARBA00004606"/>
    </source>
</evidence>
<evidence type="ECO:0000313" key="8">
    <source>
        <dbReference type="Proteomes" id="UP000504629"/>
    </source>
</evidence>
<evidence type="ECO:0000256" key="6">
    <source>
        <dbReference type="ARBA" id="ARBA00023136"/>
    </source>
</evidence>
<dbReference type="InterPro" id="IPR038702">
    <property type="entry name" value="Na/K_ATPase_sub_beta_sf"/>
</dbReference>
<dbReference type="InterPro" id="IPR000402">
    <property type="entry name" value="Na/K_ATPase_sub_beta"/>
</dbReference>
<gene>
    <name evidence="9" type="primary">LOC114239512</name>
</gene>
<dbReference type="Proteomes" id="UP000504629">
    <property type="component" value="Unplaced"/>
</dbReference>
<comment type="subcellular location">
    <subcellularLocation>
        <location evidence="1">Membrane</location>
        <topology evidence="1">Single-pass type II membrane protein</topology>
    </subcellularLocation>
</comment>
<reference evidence="9" key="1">
    <citation type="submission" date="2025-08" db="UniProtKB">
        <authorList>
            <consortium name="RefSeq"/>
        </authorList>
    </citation>
    <scope>IDENTIFICATION</scope>
    <source>
        <tissue evidence="9">Silk gland</tissue>
    </source>
</reference>
<keyword evidence="5 7" id="KW-1133">Transmembrane helix</keyword>
<dbReference type="PANTHER" id="PTHR11523:SF28">
    <property type="entry name" value="NA_K-ATPASE BETA SUBUNIT ISOFORM 4-RELATED"/>
    <property type="match status" value="1"/>
</dbReference>
<dbReference type="GO" id="GO:0005890">
    <property type="term" value="C:sodium:potassium-exchanging ATPase complex"/>
    <property type="evidence" value="ECO:0007669"/>
    <property type="project" value="InterPro"/>
</dbReference>
<evidence type="ECO:0000256" key="2">
    <source>
        <dbReference type="ARBA" id="ARBA00005876"/>
    </source>
</evidence>
<proteinExistence type="inferred from homology"/>
<dbReference type="GO" id="GO:0036376">
    <property type="term" value="P:sodium ion export across plasma membrane"/>
    <property type="evidence" value="ECO:0007669"/>
    <property type="project" value="TreeGrafter"/>
</dbReference>
<keyword evidence="6 7" id="KW-0472">Membrane</keyword>
<keyword evidence="4" id="KW-0735">Signal-anchor</keyword>
<accession>A0A6J2J804</accession>
<dbReference type="PANTHER" id="PTHR11523">
    <property type="entry name" value="SODIUM/POTASSIUM-DEPENDENT ATPASE BETA SUBUNIT"/>
    <property type="match status" value="1"/>
</dbReference>
<dbReference type="Gene3D" id="2.60.40.1660">
    <property type="entry name" value="Na, k-atpase alpha subunit"/>
    <property type="match status" value="1"/>
</dbReference>
<dbReference type="OrthoDB" id="5912413at2759"/>
<dbReference type="RefSeq" id="XP_028025536.1">
    <property type="nucleotide sequence ID" value="XM_028169735.1"/>
</dbReference>
<comment type="similarity">
    <text evidence="2">Belongs to the X(+)/potassium ATPases subunit beta family.</text>
</comment>
<dbReference type="GO" id="GO:0030007">
    <property type="term" value="P:intracellular potassium ion homeostasis"/>
    <property type="evidence" value="ECO:0007669"/>
    <property type="project" value="TreeGrafter"/>
</dbReference>
<protein>
    <submittedName>
        <fullName evidence="9">Sodium/potassium-transporting ATPase subunit beta-2-like</fullName>
    </submittedName>
</protein>
<dbReference type="KEGG" id="bman:114239512"/>
<dbReference type="AlphaFoldDB" id="A0A6J2J804"/>
<name>A0A6J2J804_BOMMA</name>
<evidence type="ECO:0000256" key="7">
    <source>
        <dbReference type="SAM" id="Phobius"/>
    </source>
</evidence>
<keyword evidence="3 7" id="KW-0812">Transmembrane</keyword>
<dbReference type="GO" id="GO:1990573">
    <property type="term" value="P:potassium ion import across plasma membrane"/>
    <property type="evidence" value="ECO:0007669"/>
    <property type="project" value="TreeGrafter"/>
</dbReference>
<evidence type="ECO:0000256" key="3">
    <source>
        <dbReference type="ARBA" id="ARBA00022692"/>
    </source>
</evidence>
<dbReference type="GO" id="GO:0006883">
    <property type="term" value="P:intracellular sodium ion homeostasis"/>
    <property type="evidence" value="ECO:0007669"/>
    <property type="project" value="TreeGrafter"/>
</dbReference>
<dbReference type="Pfam" id="PF00287">
    <property type="entry name" value="Na_K-ATPase"/>
    <property type="match status" value="1"/>
</dbReference>
<dbReference type="GeneID" id="114239512"/>